<reference evidence="1" key="1">
    <citation type="submission" date="2021-12" db="EMBL/GenBank/DDBJ databases">
        <title>Convergent genome expansion in fungi linked to evolution of root-endophyte symbiosis.</title>
        <authorList>
            <consortium name="DOE Joint Genome Institute"/>
            <person name="Ke Y.-H."/>
            <person name="Bonito G."/>
            <person name="Liao H.-L."/>
            <person name="Looney B."/>
            <person name="Rojas-Flechas A."/>
            <person name="Nash J."/>
            <person name="Hameed K."/>
            <person name="Schadt C."/>
            <person name="Martin F."/>
            <person name="Crous P.W."/>
            <person name="Miettinen O."/>
            <person name="Magnuson J.K."/>
            <person name="Labbe J."/>
            <person name="Jacobson D."/>
            <person name="Doktycz M.J."/>
            <person name="Veneault-Fourrey C."/>
            <person name="Kuo A."/>
            <person name="Mondo S."/>
            <person name="Calhoun S."/>
            <person name="Riley R."/>
            <person name="Ohm R."/>
            <person name="LaButti K."/>
            <person name="Andreopoulos B."/>
            <person name="Pangilinan J."/>
            <person name="Nolan M."/>
            <person name="Tritt A."/>
            <person name="Clum A."/>
            <person name="Lipzen A."/>
            <person name="Daum C."/>
            <person name="Barry K."/>
            <person name="Grigoriev I.V."/>
            <person name="Vilgalys R."/>
        </authorList>
    </citation>
    <scope>NUCLEOTIDE SEQUENCE</scope>
    <source>
        <strain evidence="1">PMI_201</strain>
    </source>
</reference>
<dbReference type="GeneID" id="70250607"/>
<keyword evidence="2" id="KW-1185">Reference proteome</keyword>
<name>A0AAD4KZ34_9EURO</name>
<accession>A0AAD4KZ34</accession>
<organism evidence="1 2">
    <name type="scientific">Talaromyces proteolyticus</name>
    <dbReference type="NCBI Taxonomy" id="1131652"/>
    <lineage>
        <taxon>Eukaryota</taxon>
        <taxon>Fungi</taxon>
        <taxon>Dikarya</taxon>
        <taxon>Ascomycota</taxon>
        <taxon>Pezizomycotina</taxon>
        <taxon>Eurotiomycetes</taxon>
        <taxon>Eurotiomycetidae</taxon>
        <taxon>Eurotiales</taxon>
        <taxon>Trichocomaceae</taxon>
        <taxon>Talaromyces</taxon>
        <taxon>Talaromyces sect. Bacilispori</taxon>
    </lineage>
</organism>
<gene>
    <name evidence="1" type="ORF">BGW36DRAFT_426828</name>
</gene>
<proteinExistence type="predicted"/>
<comment type="caution">
    <text evidence="1">The sequence shown here is derived from an EMBL/GenBank/DDBJ whole genome shotgun (WGS) entry which is preliminary data.</text>
</comment>
<dbReference type="EMBL" id="JAJTJA010000005">
    <property type="protein sequence ID" value="KAH8699156.1"/>
    <property type="molecule type" value="Genomic_DNA"/>
</dbReference>
<dbReference type="Proteomes" id="UP001201262">
    <property type="component" value="Unassembled WGS sequence"/>
</dbReference>
<evidence type="ECO:0000313" key="1">
    <source>
        <dbReference type="EMBL" id="KAH8699156.1"/>
    </source>
</evidence>
<sequence length="106" mass="11661">MAAPRRQKVSQLIGISRSVSCAPITGGYQHNINSQQVTTTHRATKPGFWKKKSDAAFVADNSRAMGLDQRRELVVIDKDLVRLRHSWAAANSDAVDGTSRSSHFTP</sequence>
<evidence type="ECO:0000313" key="2">
    <source>
        <dbReference type="Proteomes" id="UP001201262"/>
    </source>
</evidence>
<dbReference type="RefSeq" id="XP_046073620.1">
    <property type="nucleotide sequence ID" value="XM_046220320.1"/>
</dbReference>
<protein>
    <submittedName>
        <fullName evidence="1">Uncharacterized protein</fullName>
    </submittedName>
</protein>
<dbReference type="AlphaFoldDB" id="A0AAD4KZ34"/>